<dbReference type="SUPFAM" id="SSF57184">
    <property type="entry name" value="Growth factor receptor domain"/>
    <property type="match status" value="1"/>
</dbReference>
<dbReference type="OrthoDB" id="439917at2759"/>
<dbReference type="Gene3D" id="3.40.50.2300">
    <property type="match status" value="1"/>
</dbReference>
<organism evidence="3 4">
    <name type="scientific">Blyttiomyces helicus</name>
    <dbReference type="NCBI Taxonomy" id="388810"/>
    <lineage>
        <taxon>Eukaryota</taxon>
        <taxon>Fungi</taxon>
        <taxon>Fungi incertae sedis</taxon>
        <taxon>Chytridiomycota</taxon>
        <taxon>Chytridiomycota incertae sedis</taxon>
        <taxon>Chytridiomycetes</taxon>
        <taxon>Chytridiomycetes incertae sedis</taxon>
        <taxon>Blyttiomyces</taxon>
    </lineage>
</organism>
<reference evidence="4" key="1">
    <citation type="journal article" date="2018" name="Nat. Microbiol.">
        <title>Leveraging single-cell genomics to expand the fungal tree of life.</title>
        <authorList>
            <person name="Ahrendt S.R."/>
            <person name="Quandt C.A."/>
            <person name="Ciobanu D."/>
            <person name="Clum A."/>
            <person name="Salamov A."/>
            <person name="Andreopoulos B."/>
            <person name="Cheng J.F."/>
            <person name="Woyke T."/>
            <person name="Pelin A."/>
            <person name="Henrissat B."/>
            <person name="Reynolds N.K."/>
            <person name="Benny G.L."/>
            <person name="Smith M.E."/>
            <person name="James T.Y."/>
            <person name="Grigoriev I.V."/>
        </authorList>
    </citation>
    <scope>NUCLEOTIDE SEQUENCE [LARGE SCALE GENOMIC DNA]</scope>
</reference>
<keyword evidence="1" id="KW-1133">Transmembrane helix</keyword>
<gene>
    <name evidence="3" type="ORF">BDK51DRAFT_37765</name>
</gene>
<evidence type="ECO:0000313" key="4">
    <source>
        <dbReference type="Proteomes" id="UP000269721"/>
    </source>
</evidence>
<keyword evidence="1" id="KW-0812">Transmembrane</keyword>
<keyword evidence="4" id="KW-1185">Reference proteome</keyword>
<accession>A0A4P9W1S3</accession>
<feature type="transmembrane region" description="Helical" evidence="1">
    <location>
        <begin position="489"/>
        <end position="508"/>
    </location>
</feature>
<dbReference type="Gene3D" id="2.10.50.10">
    <property type="entry name" value="Tumor Necrosis Factor Receptor, subunit A, domain 2"/>
    <property type="match status" value="1"/>
</dbReference>
<dbReference type="CDD" id="cd00185">
    <property type="entry name" value="TNFRSF"/>
    <property type="match status" value="1"/>
</dbReference>
<dbReference type="InterPro" id="IPR009030">
    <property type="entry name" value="Growth_fac_rcpt_cys_sf"/>
</dbReference>
<evidence type="ECO:0000259" key="2">
    <source>
        <dbReference type="Pfam" id="PF07699"/>
    </source>
</evidence>
<protein>
    <recommendedName>
        <fullName evidence="2">Tyrosine-protein kinase ephrin type A/B receptor-like domain-containing protein</fullName>
    </recommendedName>
</protein>
<evidence type="ECO:0000256" key="1">
    <source>
        <dbReference type="SAM" id="Phobius"/>
    </source>
</evidence>
<sequence length="593" mass="62721">MFSLLTVNETVNGIIMATGPLLVNLSSIPHELRLIANDSTTAFPLDIPRTILVMFHQPEPFTDKAVTVGAIQDAAARFRYSVTMLLDVYQEAQQIGKLEAALKGCSEGVANGGCPSALITTNPSAGFVEAAAAIAASAGIPYVESSGLYFVSGDHIRQKPSFLPLSLLPREVIGLDRANLSLPVHLWIGNDNLITGYDAGNFLIDRGANYPLCLVPSQDEEYLLLCRGMANAFSATVVNGPVTVDAFNDSQGVTSILEILQVAIDQKDSILRGRLYGEHQSFDSVMCTYPSLCTALFAAIDSNTPGIKVPVQVVSIGVDPTTVDFLIDGRIGLAIETAPYLQVGAHFPSLHFIYPFDSAARTESPIPLTGFHGDDAHRVIPRILDRHREPNAAMYARLPSGAMGLSSTCTPCSPNTFAAEGDARKCLPCPSGTFANGTGAMRCQSCADGIGVDPVGALVNVTGTEQIAACASFYRSQQSPPASSRVVKVFGGIGAALVVGSSVAVFALRHEPLIKGMTVDVAGFVPFGALLVVTSILLLQGVLDLFTCTCAIILGVWTIRSPPRSTLMRPAVGFAVSFCGRLYGEVEEEQPGP</sequence>
<keyword evidence="1" id="KW-0472">Membrane</keyword>
<feature type="domain" description="Tyrosine-protein kinase ephrin type A/B receptor-like" evidence="2">
    <location>
        <begin position="406"/>
        <end position="446"/>
    </location>
</feature>
<dbReference type="AlphaFoldDB" id="A0A4P9W1S3"/>
<dbReference type="EMBL" id="ML000003">
    <property type="protein sequence ID" value="RKO84530.1"/>
    <property type="molecule type" value="Genomic_DNA"/>
</dbReference>
<dbReference type="Proteomes" id="UP000269721">
    <property type="component" value="Unassembled WGS sequence"/>
</dbReference>
<feature type="transmembrane region" description="Helical" evidence="1">
    <location>
        <begin position="517"/>
        <end position="536"/>
    </location>
</feature>
<dbReference type="SMART" id="SM01411">
    <property type="entry name" value="Ephrin_rec_like"/>
    <property type="match status" value="1"/>
</dbReference>
<dbReference type="Pfam" id="PF07699">
    <property type="entry name" value="Ephrin_rec_like"/>
    <property type="match status" value="1"/>
</dbReference>
<name>A0A4P9W1S3_9FUNG</name>
<evidence type="ECO:0000313" key="3">
    <source>
        <dbReference type="EMBL" id="RKO84530.1"/>
    </source>
</evidence>
<dbReference type="InterPro" id="IPR011641">
    <property type="entry name" value="Tyr-kin_ephrin_A/B_rcpt-like"/>
</dbReference>
<proteinExistence type="predicted"/>